<organism evidence="1 2">
    <name type="scientific">Rosa chinensis</name>
    <name type="common">China rose</name>
    <dbReference type="NCBI Taxonomy" id="74649"/>
    <lineage>
        <taxon>Eukaryota</taxon>
        <taxon>Viridiplantae</taxon>
        <taxon>Streptophyta</taxon>
        <taxon>Embryophyta</taxon>
        <taxon>Tracheophyta</taxon>
        <taxon>Spermatophyta</taxon>
        <taxon>Magnoliopsida</taxon>
        <taxon>eudicotyledons</taxon>
        <taxon>Gunneridae</taxon>
        <taxon>Pentapetalae</taxon>
        <taxon>rosids</taxon>
        <taxon>fabids</taxon>
        <taxon>Rosales</taxon>
        <taxon>Rosaceae</taxon>
        <taxon>Rosoideae</taxon>
        <taxon>Rosoideae incertae sedis</taxon>
        <taxon>Rosa</taxon>
    </lineage>
</organism>
<proteinExistence type="predicted"/>
<dbReference type="AlphaFoldDB" id="A0A2P6Q361"/>
<protein>
    <submittedName>
        <fullName evidence="1">Uncharacterized protein</fullName>
    </submittedName>
</protein>
<comment type="caution">
    <text evidence="1">The sequence shown here is derived from an EMBL/GenBank/DDBJ whole genome shotgun (WGS) entry which is preliminary data.</text>
</comment>
<reference evidence="1 2" key="1">
    <citation type="journal article" date="2018" name="Nat. Genet.">
        <title>The Rosa genome provides new insights in the design of modern roses.</title>
        <authorList>
            <person name="Bendahmane M."/>
        </authorList>
    </citation>
    <scope>NUCLEOTIDE SEQUENCE [LARGE SCALE GENOMIC DNA]</scope>
    <source>
        <strain evidence="2">cv. Old Blush</strain>
    </source>
</reference>
<dbReference type="Gramene" id="PRQ28632">
    <property type="protein sequence ID" value="PRQ28632"/>
    <property type="gene ID" value="RchiOBHm_Chr5g0005091"/>
</dbReference>
<accession>A0A2P6Q361</accession>
<dbReference type="EMBL" id="PDCK01000043">
    <property type="protein sequence ID" value="PRQ28632.1"/>
    <property type="molecule type" value="Genomic_DNA"/>
</dbReference>
<keyword evidence="2" id="KW-1185">Reference proteome</keyword>
<gene>
    <name evidence="1" type="ORF">RchiOBHm_Chr5g0005091</name>
</gene>
<name>A0A2P6Q361_ROSCH</name>
<evidence type="ECO:0000313" key="2">
    <source>
        <dbReference type="Proteomes" id="UP000238479"/>
    </source>
</evidence>
<evidence type="ECO:0000313" key="1">
    <source>
        <dbReference type="EMBL" id="PRQ28632.1"/>
    </source>
</evidence>
<sequence>MKGEFTVTTVHRGEEKTILPLLFFVITSLPFAKQSQSHTLLARTISWLCNHI</sequence>
<dbReference type="Proteomes" id="UP000238479">
    <property type="component" value="Chromosome 5"/>
</dbReference>